<feature type="domain" description="Polysaccharide pyruvyl transferase" evidence="1">
    <location>
        <begin position="14"/>
        <end position="276"/>
    </location>
</feature>
<evidence type="ECO:0000259" key="1">
    <source>
        <dbReference type="Pfam" id="PF04230"/>
    </source>
</evidence>
<dbReference type="GO" id="GO:0016757">
    <property type="term" value="F:glycosyltransferase activity"/>
    <property type="evidence" value="ECO:0007669"/>
    <property type="project" value="UniProtKB-KW"/>
</dbReference>
<reference evidence="2 3" key="1">
    <citation type="submission" date="2024-07" db="EMBL/GenBank/DDBJ databases">
        <authorList>
            <person name="Thanompreechachai J."/>
            <person name="Duangmal K."/>
        </authorList>
    </citation>
    <scope>NUCLEOTIDE SEQUENCE [LARGE SCALE GENOMIC DNA]</scope>
    <source>
        <strain evidence="2 3">TBRC 1896</strain>
    </source>
</reference>
<dbReference type="InterPro" id="IPR007345">
    <property type="entry name" value="Polysacch_pyruvyl_Trfase"/>
</dbReference>
<comment type="caution">
    <text evidence="2">The sequence shown here is derived from an EMBL/GenBank/DDBJ whole genome shotgun (WGS) entry which is preliminary data.</text>
</comment>
<sequence>MPQVFAVGRGAYDNIGDAILRRQLLDWLREVGTLNVYVGASPDGYDADLGLQPQDVVHRSLRRWYAAALAEAVRGRAAYAFKPGEIQLTLVGLKEHLVVLPLLGVLRTRRGRAVRVGVGARSFAPLPRALMRPSIALSDLTLWRDNCTAAYLRGSSMPDLAFGEGSSDVELGRAGTLRDVLVVSLRGDGDRPYPSPETLEGIREFARRRGLTIWAVTQVTKDHDRARRLADALGGEFLGWETAVGHDVQERALRELYRRTEVVVSDRLHVVIAAFTEGAVPVAGLVEPAPKLERHLSTVGVDDVQLDLSSRDAEEVATRLAELSQRRAEFFDRLLEARTGLRAIRQQVQETVGAAGSPRRRPRSRTDRARVHHLGRAGEIAGGMTQVLNGYLAGRFDRVDVDLLVTRSDPGAVVSSAARAARAGLSLARLPRDSSVVAAHLSAGGSFLREGTLLRLADRLGLATVAHLHGSSFAAFARRRPKLVRSVLGAADHIVSLSQESSDVTRTLVPEARITLVPNAVAMGRGESKERLVVFGGAVGRRKGVDVLLEAWSGVDAAGWRLLVVGPVVDPDVVPGGDSSRAGSVEFLGAVPHAELLELLERSSVAVLPSRGEAMPVFVLEAMARANAVVATDVGGLAEVLGDGRGAVVPAGDVVALREALQRAVSDEEWRARTAAAAVDAARRNYSTETIHPELEKVWLDALERRSLREGS</sequence>
<keyword evidence="3" id="KW-1185">Reference proteome</keyword>
<dbReference type="RefSeq" id="WP_370717282.1">
    <property type="nucleotide sequence ID" value="NZ_JBGGTQ010000002.1"/>
</dbReference>
<accession>A0ABV4HXS9</accession>
<dbReference type="SUPFAM" id="SSF53756">
    <property type="entry name" value="UDP-Glycosyltransferase/glycogen phosphorylase"/>
    <property type="match status" value="1"/>
</dbReference>
<dbReference type="Pfam" id="PF13692">
    <property type="entry name" value="Glyco_trans_1_4"/>
    <property type="match status" value="1"/>
</dbReference>
<dbReference type="Proteomes" id="UP001566476">
    <property type="component" value="Unassembled WGS sequence"/>
</dbReference>
<dbReference type="EC" id="2.4.-.-" evidence="2"/>
<dbReference type="PANTHER" id="PTHR12526">
    <property type="entry name" value="GLYCOSYLTRANSFERASE"/>
    <property type="match status" value="1"/>
</dbReference>
<dbReference type="Gene3D" id="3.40.50.2000">
    <property type="entry name" value="Glycogen Phosphorylase B"/>
    <property type="match status" value="2"/>
</dbReference>
<name>A0ABV4HXS9_9ACTN</name>
<dbReference type="Pfam" id="PF04230">
    <property type="entry name" value="PS_pyruv_trans"/>
    <property type="match status" value="1"/>
</dbReference>
<keyword evidence="2" id="KW-0328">Glycosyltransferase</keyword>
<organism evidence="2 3">
    <name type="scientific">Kineococcus mangrovi</name>
    <dbReference type="NCBI Taxonomy" id="1660183"/>
    <lineage>
        <taxon>Bacteria</taxon>
        <taxon>Bacillati</taxon>
        <taxon>Actinomycetota</taxon>
        <taxon>Actinomycetes</taxon>
        <taxon>Kineosporiales</taxon>
        <taxon>Kineosporiaceae</taxon>
        <taxon>Kineococcus</taxon>
    </lineage>
</organism>
<evidence type="ECO:0000313" key="3">
    <source>
        <dbReference type="Proteomes" id="UP001566476"/>
    </source>
</evidence>
<gene>
    <name evidence="2" type="ORF">AB2L28_03135</name>
</gene>
<protein>
    <submittedName>
        <fullName evidence="2">Glycosyltransferase</fullName>
        <ecNumber evidence="2">2.4.-.-</ecNumber>
    </submittedName>
</protein>
<dbReference type="EMBL" id="JBGGTQ010000002">
    <property type="protein sequence ID" value="MEZ0491226.1"/>
    <property type="molecule type" value="Genomic_DNA"/>
</dbReference>
<evidence type="ECO:0000313" key="2">
    <source>
        <dbReference type="EMBL" id="MEZ0491226.1"/>
    </source>
</evidence>
<keyword evidence="2" id="KW-0808">Transferase</keyword>
<dbReference type="CDD" id="cd03801">
    <property type="entry name" value="GT4_PimA-like"/>
    <property type="match status" value="1"/>
</dbReference>
<proteinExistence type="predicted"/>